<keyword evidence="2" id="KW-0812">Transmembrane</keyword>
<dbReference type="PANTHER" id="PTHR33115:SF50">
    <property type="entry name" value="ARM REPEAT SUPERFAMILY PROTEIN"/>
    <property type="match status" value="1"/>
</dbReference>
<keyword evidence="4" id="KW-1185">Reference proteome</keyword>
<dbReference type="EMBL" id="JABFUD020000002">
    <property type="protein sequence ID" value="KAI5083067.1"/>
    <property type="molecule type" value="Genomic_DNA"/>
</dbReference>
<reference evidence="3" key="1">
    <citation type="submission" date="2021-01" db="EMBL/GenBank/DDBJ databases">
        <title>Adiantum capillus-veneris genome.</title>
        <authorList>
            <person name="Fang Y."/>
            <person name="Liao Q."/>
        </authorList>
    </citation>
    <scope>NUCLEOTIDE SEQUENCE</scope>
    <source>
        <strain evidence="3">H3</strain>
        <tissue evidence="3">Leaf</tissue>
    </source>
</reference>
<dbReference type="AlphaFoldDB" id="A0A9D4VCS2"/>
<organism evidence="3 4">
    <name type="scientific">Adiantum capillus-veneris</name>
    <name type="common">Maidenhair fern</name>
    <dbReference type="NCBI Taxonomy" id="13818"/>
    <lineage>
        <taxon>Eukaryota</taxon>
        <taxon>Viridiplantae</taxon>
        <taxon>Streptophyta</taxon>
        <taxon>Embryophyta</taxon>
        <taxon>Tracheophyta</taxon>
        <taxon>Polypodiopsida</taxon>
        <taxon>Polypodiidae</taxon>
        <taxon>Polypodiales</taxon>
        <taxon>Pteridineae</taxon>
        <taxon>Pteridaceae</taxon>
        <taxon>Vittarioideae</taxon>
        <taxon>Adiantum</taxon>
    </lineage>
</organism>
<dbReference type="OrthoDB" id="1957364at2759"/>
<protein>
    <submittedName>
        <fullName evidence="3">Uncharacterized protein</fullName>
    </submittedName>
</protein>
<keyword evidence="2" id="KW-0472">Membrane</keyword>
<feature type="transmembrane region" description="Helical" evidence="2">
    <location>
        <begin position="127"/>
        <end position="147"/>
    </location>
</feature>
<evidence type="ECO:0000313" key="3">
    <source>
        <dbReference type="EMBL" id="KAI5083067.1"/>
    </source>
</evidence>
<feature type="transmembrane region" description="Helical" evidence="2">
    <location>
        <begin position="180"/>
        <end position="202"/>
    </location>
</feature>
<evidence type="ECO:0000313" key="4">
    <source>
        <dbReference type="Proteomes" id="UP000886520"/>
    </source>
</evidence>
<dbReference type="Proteomes" id="UP000886520">
    <property type="component" value="Chromosome 3"/>
</dbReference>
<feature type="transmembrane region" description="Helical" evidence="2">
    <location>
        <begin position="101"/>
        <end position="121"/>
    </location>
</feature>
<feature type="compositionally biased region" description="Polar residues" evidence="1">
    <location>
        <begin position="45"/>
        <end position="60"/>
    </location>
</feature>
<keyword evidence="2" id="KW-1133">Transmembrane helix</keyword>
<feature type="transmembrane region" description="Helical" evidence="2">
    <location>
        <begin position="222"/>
        <end position="244"/>
    </location>
</feature>
<accession>A0A9D4VCS2</accession>
<feature type="region of interest" description="Disordered" evidence="1">
    <location>
        <begin position="29"/>
        <end position="71"/>
    </location>
</feature>
<dbReference type="PANTHER" id="PTHR33115">
    <property type="entry name" value="ARM REPEAT SUPERFAMILY PROTEIN"/>
    <property type="match status" value="1"/>
</dbReference>
<gene>
    <name evidence="3" type="ORF">GOP47_0002810</name>
</gene>
<comment type="caution">
    <text evidence="3">The sequence shown here is derived from an EMBL/GenBank/DDBJ whole genome shotgun (WGS) entry which is preliminary data.</text>
</comment>
<proteinExistence type="predicted"/>
<name>A0A9D4VCS2_ADICA</name>
<evidence type="ECO:0000256" key="2">
    <source>
        <dbReference type="SAM" id="Phobius"/>
    </source>
</evidence>
<sequence length="608" mass="68382">MERGRNSAPISNWFNLFGRVNSDTQDRLLLPRSTSFEQPEKRIQMPSSSSATAQKSNGDLQKQPERGPGPGKFDRKAFELKVAKAKNGALRGAVLHLLSRFFGYCALTWATVVLLGGFSSSLHILDFFLISCLLLLEGARLFIVQVFSKILSKTFFRESHRPEYFEFKDMQYSKANRMDMYGQAISGILAFASFIAAMVRFGLHEDPPLSGVGSDENRNLVYALYAFYLLVILNSFLGLSSAVLHPFLHARCDGVPADNSLIKQNSLMRFHDEVYRMAMNDGIVEADQLDILEFAYAKLSSDYKRNIRPPLMKAQNKDLFCYLYHNQQGIAMTCEYLSSTDVWKQLVAANLPGFWAEEPRIESQVALFWALQKRVYGAGKDAESALNSIEFLGQTWANLAESKTYPFLINDPASGKNIVDTLVYLLLEPIRPTLLFQLRAFEACCRNTQVLQHIFGGRSPQEAQGLCQQLQGMIAGNQQHGIPEAEANLREICSKLFKYVSQKGIWMTTKIYAGHALLSLLCYGEGEMASDVLTSLQGPVKEFIDPAKAPGEGGKRPYFWLNDVILVEKIRKKLRMEGYGDNWRKVLIRGPDGTELALRDALAQIEHL</sequence>
<evidence type="ECO:0000256" key="1">
    <source>
        <dbReference type="SAM" id="MobiDB-lite"/>
    </source>
</evidence>